<dbReference type="InterPro" id="IPR027417">
    <property type="entry name" value="P-loop_NTPase"/>
</dbReference>
<dbReference type="PROSITE" id="PS00211">
    <property type="entry name" value="ABC_TRANSPORTER_1"/>
    <property type="match status" value="1"/>
</dbReference>
<dbReference type="Gene3D" id="3.40.50.300">
    <property type="entry name" value="P-loop containing nucleotide triphosphate hydrolases"/>
    <property type="match status" value="1"/>
</dbReference>
<dbReference type="InterPro" id="IPR003593">
    <property type="entry name" value="AAA+_ATPase"/>
</dbReference>
<evidence type="ECO:0000256" key="2">
    <source>
        <dbReference type="ARBA" id="ARBA00022741"/>
    </source>
</evidence>
<dbReference type="Pfam" id="PF00005">
    <property type="entry name" value="ABC_tran"/>
    <property type="match status" value="1"/>
</dbReference>
<evidence type="ECO:0000256" key="1">
    <source>
        <dbReference type="ARBA" id="ARBA00022448"/>
    </source>
</evidence>
<keyword evidence="3" id="KW-0067">ATP-binding</keyword>
<dbReference type="InterPro" id="IPR003439">
    <property type="entry name" value="ABC_transporter-like_ATP-bd"/>
</dbReference>
<accession>A0A6J6WFV0</accession>
<dbReference type="SMART" id="SM00382">
    <property type="entry name" value="AAA"/>
    <property type="match status" value="1"/>
</dbReference>
<keyword evidence="2" id="KW-0547">Nucleotide-binding</keyword>
<dbReference type="GO" id="GO:0016887">
    <property type="term" value="F:ATP hydrolysis activity"/>
    <property type="evidence" value="ECO:0007669"/>
    <property type="project" value="InterPro"/>
</dbReference>
<dbReference type="GO" id="GO:0005524">
    <property type="term" value="F:ATP binding"/>
    <property type="evidence" value="ECO:0007669"/>
    <property type="project" value="UniProtKB-KW"/>
</dbReference>
<dbReference type="InterPro" id="IPR051120">
    <property type="entry name" value="ABC_AA/LPS_Transport"/>
</dbReference>
<gene>
    <name evidence="5" type="ORF">UFOPK2928_00974</name>
</gene>
<dbReference type="EMBL" id="CAEZZY010000115">
    <property type="protein sequence ID" value="CAB4784001.1"/>
    <property type="molecule type" value="Genomic_DNA"/>
</dbReference>
<dbReference type="GO" id="GO:0005886">
    <property type="term" value="C:plasma membrane"/>
    <property type="evidence" value="ECO:0007669"/>
    <property type="project" value="TreeGrafter"/>
</dbReference>
<dbReference type="FunFam" id="3.40.50.300:FF:000421">
    <property type="entry name" value="Branched-chain amino acid ABC transporter ATP-binding protein"/>
    <property type="match status" value="1"/>
</dbReference>
<name>A0A6J6WFV0_9ZZZZ</name>
<proteinExistence type="predicted"/>
<evidence type="ECO:0000259" key="4">
    <source>
        <dbReference type="PROSITE" id="PS50893"/>
    </source>
</evidence>
<organism evidence="5">
    <name type="scientific">freshwater metagenome</name>
    <dbReference type="NCBI Taxonomy" id="449393"/>
    <lineage>
        <taxon>unclassified sequences</taxon>
        <taxon>metagenomes</taxon>
        <taxon>ecological metagenomes</taxon>
    </lineage>
</organism>
<evidence type="ECO:0000256" key="3">
    <source>
        <dbReference type="ARBA" id="ARBA00022840"/>
    </source>
</evidence>
<dbReference type="AlphaFoldDB" id="A0A6J6WFV0"/>
<reference evidence="5" key="1">
    <citation type="submission" date="2020-05" db="EMBL/GenBank/DDBJ databases">
        <authorList>
            <person name="Chiriac C."/>
            <person name="Salcher M."/>
            <person name="Ghai R."/>
            <person name="Kavagutti S V."/>
        </authorList>
    </citation>
    <scope>NUCLEOTIDE SEQUENCE</scope>
</reference>
<evidence type="ECO:0000313" key="5">
    <source>
        <dbReference type="EMBL" id="CAB4784001.1"/>
    </source>
</evidence>
<dbReference type="PROSITE" id="PS50893">
    <property type="entry name" value="ABC_TRANSPORTER_2"/>
    <property type="match status" value="1"/>
</dbReference>
<dbReference type="PANTHER" id="PTHR45772">
    <property type="entry name" value="CONSERVED COMPONENT OF ABC TRANSPORTER FOR NATURAL AMINO ACIDS-RELATED"/>
    <property type="match status" value="1"/>
</dbReference>
<dbReference type="SUPFAM" id="SSF52540">
    <property type="entry name" value="P-loop containing nucleoside triphosphate hydrolases"/>
    <property type="match status" value="1"/>
</dbReference>
<feature type="domain" description="ABC transporter" evidence="4">
    <location>
        <begin position="14"/>
        <end position="261"/>
    </location>
</feature>
<protein>
    <submittedName>
        <fullName evidence="5">Unannotated protein</fullName>
    </submittedName>
</protein>
<dbReference type="CDD" id="cd03219">
    <property type="entry name" value="ABC_Mj1267_LivG_branched"/>
    <property type="match status" value="1"/>
</dbReference>
<dbReference type="PANTHER" id="PTHR45772:SF9">
    <property type="entry name" value="CONSERVED COMPONENT OF ABC TRANSPORTER FOR NATURAL AMINO ACIDS"/>
    <property type="match status" value="1"/>
</dbReference>
<keyword evidence="1" id="KW-0813">Transport</keyword>
<sequence>MTNQSTPTSEKTILEVKNISVNFGGVKPVQDVSFKISENSFTSVIGPNGAGKTSLFNLISGMNKVSSGEIFFNNEPIHAIHTHKIAQKGLIRTFQGAKIIKRLTVAENLMMAVQGNPGDNLSGFFRKKARRTFEEAARAEALRRLDQVGLSKFADEYAGILSGGQRKLLDLSRALMAKPSLLLLDEPFAGVNPTLVEKLLTVLAQLRKEHAMTFLLIEHDLETVMNISDRVIVMADGKIIADGLPNSIYENEIVIDAYLGSRRKDA</sequence>
<dbReference type="InterPro" id="IPR017871">
    <property type="entry name" value="ABC_transporter-like_CS"/>
</dbReference>